<evidence type="ECO:0000256" key="4">
    <source>
        <dbReference type="ARBA" id="ARBA00022806"/>
    </source>
</evidence>
<evidence type="ECO:0000256" key="5">
    <source>
        <dbReference type="ARBA" id="ARBA00022840"/>
    </source>
</evidence>
<dbReference type="Pfam" id="PF17191">
    <property type="entry name" value="RecG_wedge"/>
    <property type="match status" value="1"/>
</dbReference>
<dbReference type="GO" id="GO:0005524">
    <property type="term" value="F:ATP binding"/>
    <property type="evidence" value="ECO:0007669"/>
    <property type="project" value="UniProtKB-KW"/>
</dbReference>
<dbReference type="InterPro" id="IPR011545">
    <property type="entry name" value="DEAD/DEAH_box_helicase_dom"/>
</dbReference>
<dbReference type="InterPro" id="IPR014001">
    <property type="entry name" value="Helicase_ATP-bd"/>
</dbReference>
<protein>
    <recommendedName>
        <fullName evidence="8">Probable DNA 3'-5' helicase RecG</fullName>
    </recommendedName>
</protein>
<dbReference type="PROSITE" id="PS51194">
    <property type="entry name" value="HELICASE_CTER"/>
    <property type="match status" value="1"/>
</dbReference>
<dbReference type="Pfam" id="PF00270">
    <property type="entry name" value="DEAD"/>
    <property type="match status" value="1"/>
</dbReference>
<dbReference type="PANTHER" id="PTHR47964">
    <property type="entry name" value="ATP-DEPENDENT DNA HELICASE HOMOLOG RECG, CHLOROPLASTIC"/>
    <property type="match status" value="1"/>
</dbReference>
<dbReference type="SMART" id="SM00490">
    <property type="entry name" value="HELICc"/>
    <property type="match status" value="1"/>
</dbReference>
<dbReference type="GO" id="GO:0016787">
    <property type="term" value="F:hydrolase activity"/>
    <property type="evidence" value="ECO:0007669"/>
    <property type="project" value="UniProtKB-KW"/>
</dbReference>
<reference evidence="12" key="1">
    <citation type="journal article" date="2017" name="Genome Announc.">
        <title>Draft Genome Sequence of Terrimicrobium sacchariphilum NM-5T, a Facultative Anaerobic Soil Bacterium of the Class Spartobacteria.</title>
        <authorList>
            <person name="Qiu Y.L."/>
            <person name="Tourlousse D.M."/>
            <person name="Matsuura N."/>
            <person name="Ohashi A."/>
            <person name="Sekiguchi Y."/>
        </authorList>
    </citation>
    <scope>NUCLEOTIDE SEQUENCE [LARGE SCALE GENOMIC DNA]</scope>
    <source>
        <strain evidence="12">NM-5</strain>
    </source>
</reference>
<proteinExistence type="predicted"/>
<feature type="domain" description="Helicase ATP-binding" evidence="9">
    <location>
        <begin position="266"/>
        <end position="424"/>
    </location>
</feature>
<dbReference type="AlphaFoldDB" id="A0A146G7N4"/>
<dbReference type="Gene3D" id="2.40.50.140">
    <property type="entry name" value="Nucleic acid-binding proteins"/>
    <property type="match status" value="1"/>
</dbReference>
<keyword evidence="3" id="KW-0378">Hydrolase</keyword>
<dbReference type="InterPro" id="IPR047112">
    <property type="entry name" value="RecG/Mfd"/>
</dbReference>
<feature type="domain" description="Helicase C-terminal" evidence="10">
    <location>
        <begin position="443"/>
        <end position="608"/>
    </location>
</feature>
<evidence type="ECO:0000259" key="9">
    <source>
        <dbReference type="PROSITE" id="PS51192"/>
    </source>
</evidence>
<evidence type="ECO:0000256" key="1">
    <source>
        <dbReference type="ARBA" id="ARBA00022741"/>
    </source>
</evidence>
<dbReference type="Pfam" id="PF00271">
    <property type="entry name" value="Helicase_C"/>
    <property type="match status" value="1"/>
</dbReference>
<dbReference type="PANTHER" id="PTHR47964:SF1">
    <property type="entry name" value="ATP-DEPENDENT DNA HELICASE HOMOLOG RECG, CHLOROPLASTIC"/>
    <property type="match status" value="1"/>
</dbReference>
<dbReference type="SUPFAM" id="SSF52540">
    <property type="entry name" value="P-loop containing nucleoside triphosphate hydrolases"/>
    <property type="match status" value="1"/>
</dbReference>
<evidence type="ECO:0000313" key="12">
    <source>
        <dbReference type="Proteomes" id="UP000076023"/>
    </source>
</evidence>
<dbReference type="InterPro" id="IPR033454">
    <property type="entry name" value="RecG_wedge"/>
</dbReference>
<keyword evidence="6" id="KW-0238">DNA-binding</keyword>
<evidence type="ECO:0000259" key="10">
    <source>
        <dbReference type="PROSITE" id="PS51194"/>
    </source>
</evidence>
<dbReference type="EMBL" id="BDCO01000002">
    <property type="protein sequence ID" value="GAT33560.1"/>
    <property type="molecule type" value="Genomic_DNA"/>
</dbReference>
<keyword evidence="7" id="KW-0234">DNA repair</keyword>
<evidence type="ECO:0000313" key="11">
    <source>
        <dbReference type="EMBL" id="GAT33560.1"/>
    </source>
</evidence>
<evidence type="ECO:0000256" key="7">
    <source>
        <dbReference type="ARBA" id="ARBA00023204"/>
    </source>
</evidence>
<dbReference type="InterPro" id="IPR001650">
    <property type="entry name" value="Helicase_C-like"/>
</dbReference>
<dbReference type="SUPFAM" id="SSF50249">
    <property type="entry name" value="Nucleic acid-binding proteins"/>
    <property type="match status" value="1"/>
</dbReference>
<evidence type="ECO:0000256" key="6">
    <source>
        <dbReference type="ARBA" id="ARBA00023125"/>
    </source>
</evidence>
<gene>
    <name evidence="11" type="ORF">TSACC_21977</name>
</gene>
<keyword evidence="4 11" id="KW-0347">Helicase</keyword>
<dbReference type="Gene3D" id="3.40.50.300">
    <property type="entry name" value="P-loop containing nucleotide triphosphate hydrolases"/>
    <property type="match status" value="2"/>
</dbReference>
<name>A0A146G7N4_TERSA</name>
<dbReference type="InterPro" id="IPR027417">
    <property type="entry name" value="P-loop_NTPase"/>
</dbReference>
<dbReference type="GO" id="GO:0006281">
    <property type="term" value="P:DNA repair"/>
    <property type="evidence" value="ECO:0007669"/>
    <property type="project" value="UniProtKB-KW"/>
</dbReference>
<keyword evidence="5" id="KW-0067">ATP-binding</keyword>
<evidence type="ECO:0000256" key="8">
    <source>
        <dbReference type="ARBA" id="ARBA00049819"/>
    </source>
</evidence>
<dbReference type="STRING" id="690879.TSACC_21977"/>
<accession>A0A146G7N4</accession>
<dbReference type="Pfam" id="PF19833">
    <property type="entry name" value="RecG_dom3_C"/>
    <property type="match status" value="1"/>
</dbReference>
<organism evidence="11 12">
    <name type="scientific">Terrimicrobium sacchariphilum</name>
    <dbReference type="NCBI Taxonomy" id="690879"/>
    <lineage>
        <taxon>Bacteria</taxon>
        <taxon>Pseudomonadati</taxon>
        <taxon>Verrucomicrobiota</taxon>
        <taxon>Terrimicrobiia</taxon>
        <taxon>Terrimicrobiales</taxon>
        <taxon>Terrimicrobiaceae</taxon>
        <taxon>Terrimicrobium</taxon>
    </lineage>
</organism>
<dbReference type="GO" id="GO:0003678">
    <property type="term" value="F:DNA helicase activity"/>
    <property type="evidence" value="ECO:0007669"/>
    <property type="project" value="TreeGrafter"/>
</dbReference>
<dbReference type="CDD" id="cd17992">
    <property type="entry name" value="DEXHc_RecG"/>
    <property type="match status" value="1"/>
</dbReference>
<dbReference type="CDD" id="cd04488">
    <property type="entry name" value="RecG_wedge_OBF"/>
    <property type="match status" value="1"/>
</dbReference>
<dbReference type="InterPro" id="IPR012340">
    <property type="entry name" value="NA-bd_OB-fold"/>
</dbReference>
<dbReference type="SMART" id="SM00487">
    <property type="entry name" value="DEXDc"/>
    <property type="match status" value="1"/>
</dbReference>
<keyword evidence="2" id="KW-0227">DNA damage</keyword>
<dbReference type="Proteomes" id="UP000076023">
    <property type="component" value="Unassembled WGS sequence"/>
</dbReference>
<dbReference type="NCBIfam" id="NF008168">
    <property type="entry name" value="PRK10917.2-2"/>
    <property type="match status" value="1"/>
</dbReference>
<sequence>MEWVPRNRLPALHRLGLVTLADLLGHYPRRYEDRTRFDRFPDQEQPASVCLHGIVAHTAMKFLPGRRRMFEIIMENSASGILSQPITCRWFNMQFVQKMISTGDQIVVYGRPKRRGRLIVIDHPEFEVIDEEASHSVHMRNITPVYPAGDGVPVRSLREMIHRAIESTDLEEIPSLIPDASHQKAGALRAIHFPESEHARITAHDFLVREEFFAIQLLIHARRAEWLLLPGAAKQSEGKLLGQLLDRLPFALTDSQTQVIEEIRRDLASPRRMNRLLQGDVGAGKTLVALAAMLHTVEAGWQAAIMAPTQILAEQHHLGFKRLLEPLGIDVVLRTGSRKEVARPLPLFGSKPTIVVGTHALLYEGSEFNNLGLVVIDEQHKFGVLQRTRLIERGDTPDVLVMTATPIPRTLTQTLYGDLDVSILKHKPANRGVIQTAVRPSTKMPDVVEFVRKHLGNGRQVYVVYPLVEESDKLSAKAATAEIERWQSHLAPAEVALLHGRMSPEEKESVMSAFRDGRTKVLIATTVIEVGVDVPNANMMIVENAERFGLAQLHQLRGRIGRGEHKSYCILLHDPKAPEDALEKLQVLEETSDGFLIAEADLRLRGPGDLLGTAQTGLPPVKIGDIFRDRDLMDEARDLAESILKADPLLQAPTNRHLARHLARSAAKLAAASG</sequence>
<evidence type="ECO:0000256" key="3">
    <source>
        <dbReference type="ARBA" id="ARBA00022801"/>
    </source>
</evidence>
<dbReference type="InParanoid" id="A0A146G7N4"/>
<comment type="caution">
    <text evidence="11">The sequence shown here is derived from an EMBL/GenBank/DDBJ whole genome shotgun (WGS) entry which is preliminary data.</text>
</comment>
<dbReference type="FunCoup" id="A0A146G7N4">
    <property type="interactions" value="488"/>
</dbReference>
<dbReference type="PROSITE" id="PS51192">
    <property type="entry name" value="HELICASE_ATP_BIND_1"/>
    <property type="match status" value="1"/>
</dbReference>
<dbReference type="InterPro" id="IPR045562">
    <property type="entry name" value="RecG_dom3_C"/>
</dbReference>
<dbReference type="NCBIfam" id="NF008165">
    <property type="entry name" value="PRK10917.1-3"/>
    <property type="match status" value="1"/>
</dbReference>
<dbReference type="GO" id="GO:0003677">
    <property type="term" value="F:DNA binding"/>
    <property type="evidence" value="ECO:0007669"/>
    <property type="project" value="UniProtKB-KW"/>
</dbReference>
<evidence type="ECO:0000256" key="2">
    <source>
        <dbReference type="ARBA" id="ARBA00022763"/>
    </source>
</evidence>
<keyword evidence="12" id="KW-1185">Reference proteome</keyword>
<keyword evidence="1" id="KW-0547">Nucleotide-binding</keyword>